<comment type="caution">
    <text evidence="3">The sequence shown here is derived from an EMBL/GenBank/DDBJ whole genome shotgun (WGS) entry which is preliminary data.</text>
</comment>
<gene>
    <name evidence="3" type="ORF">TMI583_LOCUS50169</name>
</gene>
<dbReference type="GO" id="GO:0006511">
    <property type="term" value="P:ubiquitin-dependent protein catabolic process"/>
    <property type="evidence" value="ECO:0007669"/>
    <property type="project" value="TreeGrafter"/>
</dbReference>
<sequence length="124" mass="14551">MSRVEAYLNEQKQGGPLINEWLELESLYQRRLWHELTLKVNSIVHREELQQGDQLLKLYENFISDFEHRINQLQLVEIIIPITRVFKQADEAIKFVETIKEKVKGNSLAVLLCDITIAKAYLVT</sequence>
<dbReference type="GO" id="GO:0008541">
    <property type="term" value="C:proteasome regulatory particle, lid subcomplex"/>
    <property type="evidence" value="ECO:0007669"/>
    <property type="project" value="TreeGrafter"/>
</dbReference>
<dbReference type="PANTHER" id="PTHR10539:SF0">
    <property type="entry name" value="26S PROTEASOME NON-ATPASE REGULATORY SUBUNIT 13"/>
    <property type="match status" value="1"/>
</dbReference>
<dbReference type="GO" id="GO:0005198">
    <property type="term" value="F:structural molecule activity"/>
    <property type="evidence" value="ECO:0007669"/>
    <property type="project" value="TreeGrafter"/>
</dbReference>
<dbReference type="Proteomes" id="UP000682733">
    <property type="component" value="Unassembled WGS sequence"/>
</dbReference>
<accession>A0A8S2YVU0</accession>
<dbReference type="EMBL" id="CAJOBA010117334">
    <property type="protein sequence ID" value="CAF4570941.1"/>
    <property type="molecule type" value="Genomic_DNA"/>
</dbReference>
<keyword evidence="1" id="KW-0647">Proteasome</keyword>
<protein>
    <recommendedName>
        <fullName evidence="2">PSD13 N-terminal domain-containing protein</fullName>
    </recommendedName>
</protein>
<dbReference type="InterPro" id="IPR054179">
    <property type="entry name" value="PSD13_N"/>
</dbReference>
<proteinExistence type="predicted"/>
<evidence type="ECO:0000313" key="3">
    <source>
        <dbReference type="EMBL" id="CAF4570941.1"/>
    </source>
</evidence>
<evidence type="ECO:0000313" key="4">
    <source>
        <dbReference type="Proteomes" id="UP000682733"/>
    </source>
</evidence>
<dbReference type="PANTHER" id="PTHR10539">
    <property type="entry name" value="26S PROTEASOME NON-ATPASE REGULATORY SUBUNIT 13"/>
    <property type="match status" value="1"/>
</dbReference>
<feature type="non-terminal residue" evidence="3">
    <location>
        <position position="124"/>
    </location>
</feature>
<reference evidence="3" key="1">
    <citation type="submission" date="2021-02" db="EMBL/GenBank/DDBJ databases">
        <authorList>
            <person name="Nowell W R."/>
        </authorList>
    </citation>
    <scope>NUCLEOTIDE SEQUENCE</scope>
</reference>
<evidence type="ECO:0000256" key="1">
    <source>
        <dbReference type="ARBA" id="ARBA00022942"/>
    </source>
</evidence>
<feature type="domain" description="PSD13 N-terminal" evidence="2">
    <location>
        <begin position="21"/>
        <end position="122"/>
    </location>
</feature>
<dbReference type="Pfam" id="PF22037">
    <property type="entry name" value="PSD13_N"/>
    <property type="match status" value="1"/>
</dbReference>
<dbReference type="GO" id="GO:0005634">
    <property type="term" value="C:nucleus"/>
    <property type="evidence" value="ECO:0007669"/>
    <property type="project" value="TreeGrafter"/>
</dbReference>
<dbReference type="InterPro" id="IPR035298">
    <property type="entry name" value="PSMD13"/>
</dbReference>
<evidence type="ECO:0000259" key="2">
    <source>
        <dbReference type="Pfam" id="PF22037"/>
    </source>
</evidence>
<dbReference type="AlphaFoldDB" id="A0A8S2YVU0"/>
<dbReference type="GO" id="GO:0005829">
    <property type="term" value="C:cytosol"/>
    <property type="evidence" value="ECO:0007669"/>
    <property type="project" value="TreeGrafter"/>
</dbReference>
<organism evidence="3 4">
    <name type="scientific">Didymodactylos carnosus</name>
    <dbReference type="NCBI Taxonomy" id="1234261"/>
    <lineage>
        <taxon>Eukaryota</taxon>
        <taxon>Metazoa</taxon>
        <taxon>Spiralia</taxon>
        <taxon>Gnathifera</taxon>
        <taxon>Rotifera</taxon>
        <taxon>Eurotatoria</taxon>
        <taxon>Bdelloidea</taxon>
        <taxon>Philodinida</taxon>
        <taxon>Philodinidae</taxon>
        <taxon>Didymodactylos</taxon>
    </lineage>
</organism>
<name>A0A8S2YVU0_9BILA</name>